<dbReference type="SUPFAM" id="SSF56037">
    <property type="entry name" value="PheT/TilS domain"/>
    <property type="match status" value="1"/>
</dbReference>
<dbReference type="AlphaFoldDB" id="A0A5C0WDH8"/>
<dbReference type="RefSeq" id="WP_244948491.1">
    <property type="nucleotide sequence ID" value="NZ_CP043404.1"/>
</dbReference>
<dbReference type="GeneID" id="61767419"/>
<evidence type="ECO:0000313" key="1">
    <source>
        <dbReference type="EMBL" id="QEK62462.1"/>
    </source>
</evidence>
<gene>
    <name evidence="1" type="ORF">FX981_00627</name>
</gene>
<proteinExistence type="predicted"/>
<dbReference type="Proteomes" id="UP000325032">
    <property type="component" value="Chromosome"/>
</dbReference>
<name>A0A5C0WDH8_BACIA</name>
<keyword evidence="2" id="KW-1185">Reference proteome</keyword>
<reference evidence="1 2" key="1">
    <citation type="journal article" date="2018" name="Plant Biotechnol. Rep.">
        <title>Diversity and antifungal activity of endophytic bacteria associated with Panax ginseng seedlings.</title>
        <authorList>
            <person name="Park J.M."/>
            <person name="Hong C.E."/>
            <person name="Jo S.H."/>
        </authorList>
    </citation>
    <scope>NUCLEOTIDE SEQUENCE [LARGE SCALE GENOMIC DNA]</scope>
    <source>
        <strain evidence="1 2">PgKB20</strain>
    </source>
</reference>
<organism evidence="1 2">
    <name type="scientific">Bacillus safensis</name>
    <dbReference type="NCBI Taxonomy" id="561879"/>
    <lineage>
        <taxon>Bacteria</taxon>
        <taxon>Bacillati</taxon>
        <taxon>Bacillota</taxon>
        <taxon>Bacilli</taxon>
        <taxon>Bacillales</taxon>
        <taxon>Bacillaceae</taxon>
        <taxon>Bacillus</taxon>
    </lineage>
</organism>
<evidence type="ECO:0000313" key="2">
    <source>
        <dbReference type="Proteomes" id="UP000325032"/>
    </source>
</evidence>
<sequence length="198" mass="22521">MKIHMEISHPQNPSIHVGQIEYSHIEVGTSPQMLKGRLRLFQESLFFEYEDKVLEEVPAIKEWTDILKDVPFLPLLSSIQKEQFIDSTNSVQDLSIFFSLKYFLPILTLDADRIKGPLSLAKHEAGHIEWQDSAGLNGLFSQASKAKISQDTKNILQIILFPPSISREKSEALIQSLTKMFVQIHGGESKYELIEKAL</sequence>
<accession>A0A5C0WDH8</accession>
<dbReference type="EMBL" id="CP043404">
    <property type="protein sequence ID" value="QEK62462.1"/>
    <property type="molecule type" value="Genomic_DNA"/>
</dbReference>
<evidence type="ECO:0008006" key="3">
    <source>
        <dbReference type="Google" id="ProtNLM"/>
    </source>
</evidence>
<protein>
    <recommendedName>
        <fullName evidence="3">B3/B4 tRNA-binding domain-containing protein</fullName>
    </recommendedName>
</protein>